<sequence>MLNKLWKNSLKNNKKSRCIRKSRNAGKKRSTKITELPRIMLVQAETIRGWFCNDTFTSVYDGRSSGDFIVRNKVNPCTSSTVSVTSSSK</sequence>
<accession>T1I381</accession>
<evidence type="ECO:0000313" key="3">
    <source>
        <dbReference type="Proteomes" id="UP000015103"/>
    </source>
</evidence>
<dbReference type="EMBL" id="ACPB03010046">
    <property type="status" value="NOT_ANNOTATED_CDS"/>
    <property type="molecule type" value="Genomic_DNA"/>
</dbReference>
<dbReference type="AlphaFoldDB" id="T1I381"/>
<dbReference type="VEuPathDB" id="VectorBase:RPRC010750"/>
<dbReference type="InParanoid" id="T1I381"/>
<feature type="compositionally biased region" description="Low complexity" evidence="1">
    <location>
        <begin position="1"/>
        <end position="11"/>
    </location>
</feature>
<keyword evidence="3" id="KW-1185">Reference proteome</keyword>
<evidence type="ECO:0000313" key="2">
    <source>
        <dbReference type="EnsemblMetazoa" id="RPRC010750-PA"/>
    </source>
</evidence>
<dbReference type="EnsemblMetazoa" id="RPRC010750-RA">
    <property type="protein sequence ID" value="RPRC010750-PA"/>
    <property type="gene ID" value="RPRC010750"/>
</dbReference>
<dbReference type="HOGENOM" id="CLU_2457588_0_0_1"/>
<organism evidence="2 3">
    <name type="scientific">Rhodnius prolixus</name>
    <name type="common">Triatomid bug</name>
    <dbReference type="NCBI Taxonomy" id="13249"/>
    <lineage>
        <taxon>Eukaryota</taxon>
        <taxon>Metazoa</taxon>
        <taxon>Ecdysozoa</taxon>
        <taxon>Arthropoda</taxon>
        <taxon>Hexapoda</taxon>
        <taxon>Insecta</taxon>
        <taxon>Pterygota</taxon>
        <taxon>Neoptera</taxon>
        <taxon>Paraneoptera</taxon>
        <taxon>Hemiptera</taxon>
        <taxon>Heteroptera</taxon>
        <taxon>Panheteroptera</taxon>
        <taxon>Cimicomorpha</taxon>
        <taxon>Reduviidae</taxon>
        <taxon>Triatominae</taxon>
        <taxon>Rhodnius</taxon>
    </lineage>
</organism>
<evidence type="ECO:0000256" key="1">
    <source>
        <dbReference type="SAM" id="MobiDB-lite"/>
    </source>
</evidence>
<protein>
    <submittedName>
        <fullName evidence="2">Uncharacterized protein</fullName>
    </submittedName>
</protein>
<proteinExistence type="predicted"/>
<feature type="region of interest" description="Disordered" evidence="1">
    <location>
        <begin position="1"/>
        <end position="30"/>
    </location>
</feature>
<dbReference type="Proteomes" id="UP000015103">
    <property type="component" value="Unassembled WGS sequence"/>
</dbReference>
<reference evidence="2" key="1">
    <citation type="submission" date="2015-05" db="UniProtKB">
        <authorList>
            <consortium name="EnsemblMetazoa"/>
        </authorList>
    </citation>
    <scope>IDENTIFICATION</scope>
</reference>
<name>T1I381_RHOPR</name>
<feature type="compositionally biased region" description="Basic residues" evidence="1">
    <location>
        <begin position="12"/>
        <end position="30"/>
    </location>
</feature>